<dbReference type="InterPro" id="IPR039763">
    <property type="entry name" value="ARMT1"/>
</dbReference>
<dbReference type="STRING" id="1160509.A0A3N4IBE1"/>
<proteinExistence type="inferred from homology"/>
<dbReference type="GO" id="GO:0046872">
    <property type="term" value="F:metal ion binding"/>
    <property type="evidence" value="ECO:0007669"/>
    <property type="project" value="UniProtKB-UniRule"/>
</dbReference>
<keyword evidence="5 7" id="KW-0464">Manganese</keyword>
<sequence length="471" mass="53673">MEHDPKTVKQYNCSDRTSFAYVSARDRWPVILHQAFDDVFRTNKDNTDQAVVQEGKKIIEQMLKLKYELQHDRVMTPLEEDGEEDIKHYNVELTQLGNPKWFEAPWLFAECYLYRRINTFFTKTEHWKSYDIFARQKSSTFRSSLPAVLELATRYRSLFSDKSALHDPSHTLEQRAEAEKLLFIEFFEICLWGNATDLSLLTSLTYEELQKLQGSDARKASEKNILVNDLSKAYDVLKAAEAKGGERRIDIVLDNAGFELYVDLILAGYLLETGLATTVVLHPKSLPWFVSDVLVEDFGSLLSALADPASFFNTADDDAEAKEKVALSEEQVEVLKFLFSNFAGHHGEGGLVIRPNRFWTTADSYWRLPFTAPDLFEDLKQSELVVFKGDLNYRKLTADCAWDPTTKFEDAIGALGGKSGMRTLALRTCKADVVVGLEEGKDEELKAGTVERRWGWSGKYAVVQFWDGKAE</sequence>
<dbReference type="GO" id="GO:0103026">
    <property type="term" value="F:fructose-1-phosphatase activity"/>
    <property type="evidence" value="ECO:0007669"/>
    <property type="project" value="RHEA"/>
</dbReference>
<dbReference type="GO" id="GO:0005634">
    <property type="term" value="C:nucleus"/>
    <property type="evidence" value="ECO:0007669"/>
    <property type="project" value="TreeGrafter"/>
</dbReference>
<keyword evidence="10" id="KW-1185">Reference proteome</keyword>
<evidence type="ECO:0000256" key="4">
    <source>
        <dbReference type="ARBA" id="ARBA00022801"/>
    </source>
</evidence>
<name>A0A3N4IBE1_ASCIM</name>
<evidence type="ECO:0000313" key="9">
    <source>
        <dbReference type="EMBL" id="RPA81460.1"/>
    </source>
</evidence>
<dbReference type="EC" id="3.1.3.-" evidence="7"/>
<accession>A0A3N4IBE1</accession>
<dbReference type="SUPFAM" id="SSF111321">
    <property type="entry name" value="AF1104-like"/>
    <property type="match status" value="1"/>
</dbReference>
<dbReference type="GO" id="GO:0097023">
    <property type="term" value="F:fructose 6-phosphate aldolase activity"/>
    <property type="evidence" value="ECO:0007669"/>
    <property type="project" value="RHEA"/>
</dbReference>
<evidence type="ECO:0000256" key="3">
    <source>
        <dbReference type="ARBA" id="ARBA00022723"/>
    </source>
</evidence>
<comment type="cofactor">
    <cofactor evidence="7">
        <name>Mn(2+)</name>
        <dbReference type="ChEBI" id="CHEBI:29035"/>
    </cofactor>
    <cofactor evidence="7">
        <name>Ni(2+)</name>
        <dbReference type="ChEBI" id="CHEBI:49786"/>
    </cofactor>
</comment>
<dbReference type="InterPro" id="IPR002791">
    <property type="entry name" value="ARMT1-like_metal-bd"/>
</dbReference>
<dbReference type="Pfam" id="PF01937">
    <property type="entry name" value="ARMT1-like_dom"/>
    <property type="match status" value="1"/>
</dbReference>
<comment type="function">
    <text evidence="7">Metal-dependent phosphatase that shows phosphatase activity against several substrates, including fructose-1-phosphate and fructose-6-phosphate. Its preference for fructose-1-phosphate, a strong glycating agent that causes DNA damage rather than a canonical yeast metabolite, suggests a damage-control function in hexose phosphate metabolism.</text>
</comment>
<evidence type="ECO:0000259" key="8">
    <source>
        <dbReference type="Pfam" id="PF01937"/>
    </source>
</evidence>
<reference evidence="9 10" key="1">
    <citation type="journal article" date="2018" name="Nat. Ecol. Evol.">
        <title>Pezizomycetes genomes reveal the molecular basis of ectomycorrhizal truffle lifestyle.</title>
        <authorList>
            <person name="Murat C."/>
            <person name="Payen T."/>
            <person name="Noel B."/>
            <person name="Kuo A."/>
            <person name="Morin E."/>
            <person name="Chen J."/>
            <person name="Kohler A."/>
            <person name="Krizsan K."/>
            <person name="Balestrini R."/>
            <person name="Da Silva C."/>
            <person name="Montanini B."/>
            <person name="Hainaut M."/>
            <person name="Levati E."/>
            <person name="Barry K.W."/>
            <person name="Belfiori B."/>
            <person name="Cichocki N."/>
            <person name="Clum A."/>
            <person name="Dockter R.B."/>
            <person name="Fauchery L."/>
            <person name="Guy J."/>
            <person name="Iotti M."/>
            <person name="Le Tacon F."/>
            <person name="Lindquist E.A."/>
            <person name="Lipzen A."/>
            <person name="Malagnac F."/>
            <person name="Mello A."/>
            <person name="Molinier V."/>
            <person name="Miyauchi S."/>
            <person name="Poulain J."/>
            <person name="Riccioni C."/>
            <person name="Rubini A."/>
            <person name="Sitrit Y."/>
            <person name="Splivallo R."/>
            <person name="Traeger S."/>
            <person name="Wang M."/>
            <person name="Zifcakova L."/>
            <person name="Wipf D."/>
            <person name="Zambonelli A."/>
            <person name="Paolocci F."/>
            <person name="Nowrousian M."/>
            <person name="Ottonello S."/>
            <person name="Baldrian P."/>
            <person name="Spatafora J.W."/>
            <person name="Henrissat B."/>
            <person name="Nagy L.G."/>
            <person name="Aury J.M."/>
            <person name="Wincker P."/>
            <person name="Grigoriev I.V."/>
            <person name="Bonfante P."/>
            <person name="Martin F.M."/>
        </authorList>
    </citation>
    <scope>NUCLEOTIDE SEQUENCE [LARGE SCALE GENOMIC DNA]</scope>
    <source>
        <strain evidence="9 10">RN42</strain>
    </source>
</reference>
<dbReference type="InterPro" id="IPR036075">
    <property type="entry name" value="ARMT-1-like_metal-bd_sf"/>
</dbReference>
<evidence type="ECO:0000256" key="7">
    <source>
        <dbReference type="RuleBase" id="RU367030"/>
    </source>
</evidence>
<evidence type="ECO:0000256" key="2">
    <source>
        <dbReference type="ARBA" id="ARBA00009519"/>
    </source>
</evidence>
<evidence type="ECO:0000313" key="10">
    <source>
        <dbReference type="Proteomes" id="UP000275078"/>
    </source>
</evidence>
<protein>
    <recommendedName>
        <fullName evidence="7">Sugar phosphate phosphatase</fullName>
        <ecNumber evidence="7">3.1.3.-</ecNumber>
    </recommendedName>
</protein>
<evidence type="ECO:0000256" key="1">
    <source>
        <dbReference type="ARBA" id="ARBA00001326"/>
    </source>
</evidence>
<comment type="catalytic activity">
    <reaction evidence="6 7">
        <text>beta-D-fructose 6-phosphate = dihydroxyacetone + D-glyceraldehyde 3-phosphate</text>
        <dbReference type="Rhea" id="RHEA:28002"/>
        <dbReference type="ChEBI" id="CHEBI:16016"/>
        <dbReference type="ChEBI" id="CHEBI:57634"/>
        <dbReference type="ChEBI" id="CHEBI:59776"/>
    </reaction>
</comment>
<dbReference type="FunFam" id="1.20.930.60:FF:000002">
    <property type="entry name" value="Protein-glutamate O-methyltransferase C1393.13"/>
    <property type="match status" value="1"/>
</dbReference>
<dbReference type="OrthoDB" id="541375at2759"/>
<dbReference type="PANTHER" id="PTHR12260">
    <property type="entry name" value="DAMAGE-CONTROL PHOSPHATASE ARMT1"/>
    <property type="match status" value="1"/>
</dbReference>
<dbReference type="EMBL" id="ML119679">
    <property type="protein sequence ID" value="RPA81460.1"/>
    <property type="molecule type" value="Genomic_DNA"/>
</dbReference>
<comment type="catalytic activity">
    <reaction evidence="1 7">
        <text>beta-D-fructose 1-phosphate + H2O = D-fructose + phosphate</text>
        <dbReference type="Rhea" id="RHEA:35603"/>
        <dbReference type="ChEBI" id="CHEBI:15377"/>
        <dbReference type="ChEBI" id="CHEBI:37721"/>
        <dbReference type="ChEBI" id="CHEBI:43474"/>
        <dbReference type="ChEBI" id="CHEBI:138881"/>
    </reaction>
</comment>
<dbReference type="Gene3D" id="3.40.50.10880">
    <property type="entry name" value="Uncharacterised protein PF01937, DUF89, domain 3"/>
    <property type="match status" value="1"/>
</dbReference>
<evidence type="ECO:0000256" key="6">
    <source>
        <dbReference type="ARBA" id="ARBA00048809"/>
    </source>
</evidence>
<dbReference type="GO" id="GO:0006974">
    <property type="term" value="P:DNA damage response"/>
    <property type="evidence" value="ECO:0007669"/>
    <property type="project" value="TreeGrafter"/>
</dbReference>
<dbReference type="Gene3D" id="1.20.930.60">
    <property type="match status" value="1"/>
</dbReference>
<dbReference type="PANTHER" id="PTHR12260:SF6">
    <property type="entry name" value="DAMAGE-CONTROL PHOSPHATASE ARMT1"/>
    <property type="match status" value="1"/>
</dbReference>
<gene>
    <name evidence="9" type="ORF">BJ508DRAFT_414713</name>
</gene>
<organism evidence="9 10">
    <name type="scientific">Ascobolus immersus RN42</name>
    <dbReference type="NCBI Taxonomy" id="1160509"/>
    <lineage>
        <taxon>Eukaryota</taxon>
        <taxon>Fungi</taxon>
        <taxon>Dikarya</taxon>
        <taxon>Ascomycota</taxon>
        <taxon>Pezizomycotina</taxon>
        <taxon>Pezizomycetes</taxon>
        <taxon>Pezizales</taxon>
        <taxon>Ascobolaceae</taxon>
        <taxon>Ascobolus</taxon>
    </lineage>
</organism>
<keyword evidence="3 7" id="KW-0479">Metal-binding</keyword>
<feature type="domain" description="Damage-control phosphatase ARMT1-like metal-binding" evidence="8">
    <location>
        <begin position="24"/>
        <end position="444"/>
    </location>
</feature>
<comment type="similarity">
    <text evidence="2 7">Belongs to the damage-control phosphatase family. Sugar phosphate phosphatase III subfamily.</text>
</comment>
<keyword evidence="4 7" id="KW-0378">Hydrolase</keyword>
<dbReference type="AlphaFoldDB" id="A0A3N4IBE1"/>
<comment type="domain">
    <text evidence="7">Subfamily III proteins have a conserved RTxK motif about 40-50 residues from the C-terminus; the threonine may be replaced by serine or cysteine.</text>
</comment>
<evidence type="ECO:0000256" key="5">
    <source>
        <dbReference type="ARBA" id="ARBA00023211"/>
    </source>
</evidence>
<dbReference type="Proteomes" id="UP000275078">
    <property type="component" value="Unassembled WGS sequence"/>
</dbReference>